<feature type="binding site" evidence="6">
    <location>
        <position position="57"/>
    </location>
    <ligand>
        <name>Mg(2+)</name>
        <dbReference type="ChEBI" id="CHEBI:18420"/>
        <label>1</label>
    </ligand>
</feature>
<protein>
    <submittedName>
        <fullName evidence="9">Exodeoxyribonuclease III</fullName>
    </submittedName>
</protein>
<dbReference type="Proteomes" id="UP000295611">
    <property type="component" value="Unassembled WGS sequence"/>
</dbReference>
<keyword evidence="6" id="KW-0464">Manganese</keyword>
<dbReference type="InterPro" id="IPR004808">
    <property type="entry name" value="AP_endonuc_1"/>
</dbReference>
<feature type="domain" description="Endonuclease/exonuclease/phosphatase" evidence="8">
    <location>
        <begin position="27"/>
        <end position="270"/>
    </location>
</feature>
<dbReference type="PANTHER" id="PTHR43250:SF2">
    <property type="entry name" value="EXODEOXYRIBONUCLEASE III"/>
    <property type="match status" value="1"/>
</dbReference>
<dbReference type="GO" id="GO:0008311">
    <property type="term" value="F:double-stranded DNA 3'-5' DNA exonuclease activity"/>
    <property type="evidence" value="ECO:0007669"/>
    <property type="project" value="InterPro"/>
</dbReference>
<dbReference type="InterPro" id="IPR005135">
    <property type="entry name" value="Endo/exonuclease/phosphatase"/>
</dbReference>
<dbReference type="PANTHER" id="PTHR43250">
    <property type="entry name" value="EXODEOXYRIBONUCLEASE III"/>
    <property type="match status" value="1"/>
</dbReference>
<evidence type="ECO:0000256" key="2">
    <source>
        <dbReference type="ARBA" id="ARBA00022723"/>
    </source>
</evidence>
<evidence type="ECO:0000259" key="8">
    <source>
        <dbReference type="Pfam" id="PF03372"/>
    </source>
</evidence>
<comment type="similarity">
    <text evidence="1">Belongs to the DNA repair enzymes AP/ExoA family.</text>
</comment>
<keyword evidence="3" id="KW-0378">Hydrolase</keyword>
<dbReference type="GO" id="GO:0006281">
    <property type="term" value="P:DNA repair"/>
    <property type="evidence" value="ECO:0007669"/>
    <property type="project" value="InterPro"/>
</dbReference>
<dbReference type="PROSITE" id="PS51435">
    <property type="entry name" value="AP_NUCLEASE_F1_4"/>
    <property type="match status" value="1"/>
</dbReference>
<evidence type="ECO:0000256" key="5">
    <source>
        <dbReference type="PIRSR" id="PIRSR604808-1"/>
    </source>
</evidence>
<name>A0A4R7B3U3_9NEIS</name>
<evidence type="ECO:0000313" key="9">
    <source>
        <dbReference type="EMBL" id="TDR76655.1"/>
    </source>
</evidence>
<reference evidence="9 10" key="1">
    <citation type="submission" date="2019-03" db="EMBL/GenBank/DDBJ databases">
        <title>Genomic Encyclopedia of Type Strains, Phase III (KMG-III): the genomes of soil and plant-associated and newly described type strains.</title>
        <authorList>
            <person name="Whitman W."/>
        </authorList>
    </citation>
    <scope>NUCLEOTIDE SEQUENCE [LARGE SCALE GENOMIC DNA]</scope>
    <source>
        <strain evidence="9 10">CECT 8976</strain>
    </source>
</reference>
<evidence type="ECO:0000256" key="4">
    <source>
        <dbReference type="ARBA" id="ARBA00022842"/>
    </source>
</evidence>
<feature type="site" description="Important for catalytic activity" evidence="7">
    <location>
        <position position="242"/>
    </location>
</feature>
<feature type="site" description="Transition state stabilizer" evidence="7">
    <location>
        <position position="173"/>
    </location>
</feature>
<feature type="active site" description="Proton acceptor" evidence="5">
    <location>
        <position position="270"/>
    </location>
</feature>
<feature type="binding site" evidence="6">
    <location>
        <position position="173"/>
    </location>
    <ligand>
        <name>Mg(2+)</name>
        <dbReference type="ChEBI" id="CHEBI:18420"/>
        <label>1</label>
    </ligand>
</feature>
<feature type="active site" evidence="5">
    <location>
        <position position="171"/>
    </location>
</feature>
<accession>A0A4R7B3U3</accession>
<comment type="cofactor">
    <cofactor evidence="6">
        <name>Mg(2+)</name>
        <dbReference type="ChEBI" id="CHEBI:18420"/>
    </cofactor>
    <cofactor evidence="6">
        <name>Mn(2+)</name>
        <dbReference type="ChEBI" id="CHEBI:29035"/>
    </cofactor>
    <text evidence="6">Probably binds two magnesium or manganese ions per subunit.</text>
</comment>
<evidence type="ECO:0000256" key="7">
    <source>
        <dbReference type="PIRSR" id="PIRSR604808-3"/>
    </source>
</evidence>
<feature type="binding site" evidence="6">
    <location>
        <position position="269"/>
    </location>
    <ligand>
        <name>Mg(2+)</name>
        <dbReference type="ChEBI" id="CHEBI:18420"/>
        <label>1</label>
    </ligand>
</feature>
<dbReference type="CDD" id="cd09086">
    <property type="entry name" value="ExoIII-like_AP-endo"/>
    <property type="match status" value="1"/>
</dbReference>
<evidence type="ECO:0000256" key="6">
    <source>
        <dbReference type="PIRSR" id="PIRSR604808-2"/>
    </source>
</evidence>
<sequence>MPLESGGSNHASFLDQPNDHGVALKLATWNVNSLKVRLPHVLSWLSTSQCDVLCLQELKLEQAAFPQAEIEAAGYRAAWFGQKTYNGVAILTRLPLEPRDVVCGIPDYPDVQSRVIAATVGDMRVICAYFVNGESVESDKYQYKLAWLAGLHRYIERELQLHDGRVVLLGDFNIAPADLDVYDPAAWQDKVLCSKPERDAFDQLIALGLTDGFRHCHPDTVAYSWWDYRAAMFRRNLGLRIDHILYGHGLRALDAAIDTEPRRWERPSDHAPVWLTLDDQP</sequence>
<dbReference type="GO" id="GO:0046872">
    <property type="term" value="F:metal ion binding"/>
    <property type="evidence" value="ECO:0007669"/>
    <property type="project" value="UniProtKB-KW"/>
</dbReference>
<keyword evidence="2 6" id="KW-0479">Metal-binding</keyword>
<gene>
    <name evidence="9" type="ORF">DFP86_11081</name>
</gene>
<dbReference type="Pfam" id="PF03372">
    <property type="entry name" value="Exo_endo_phos"/>
    <property type="match status" value="1"/>
</dbReference>
<feature type="binding site" evidence="6">
    <location>
        <position position="171"/>
    </location>
    <ligand>
        <name>Mg(2+)</name>
        <dbReference type="ChEBI" id="CHEBI:18420"/>
        <label>1</label>
    </ligand>
</feature>
<dbReference type="InterPro" id="IPR037493">
    <property type="entry name" value="ExoIII-like"/>
</dbReference>
<feature type="site" description="Interaction with DNA substrate" evidence="7">
    <location>
        <position position="270"/>
    </location>
</feature>
<dbReference type="SUPFAM" id="SSF56219">
    <property type="entry name" value="DNase I-like"/>
    <property type="match status" value="1"/>
</dbReference>
<dbReference type="NCBIfam" id="TIGR00633">
    <property type="entry name" value="xth"/>
    <property type="match status" value="1"/>
</dbReference>
<dbReference type="NCBIfam" id="TIGR00195">
    <property type="entry name" value="exoDNase_III"/>
    <property type="match status" value="1"/>
</dbReference>
<evidence type="ECO:0000256" key="3">
    <source>
        <dbReference type="ARBA" id="ARBA00022801"/>
    </source>
</evidence>
<dbReference type="InterPro" id="IPR036691">
    <property type="entry name" value="Endo/exonu/phosph_ase_sf"/>
</dbReference>
<organism evidence="9 10">
    <name type="scientific">Paludibacterium purpuratum</name>
    <dbReference type="NCBI Taxonomy" id="1144873"/>
    <lineage>
        <taxon>Bacteria</taxon>
        <taxon>Pseudomonadati</taxon>
        <taxon>Pseudomonadota</taxon>
        <taxon>Betaproteobacteria</taxon>
        <taxon>Neisseriales</taxon>
        <taxon>Chromobacteriaceae</taxon>
        <taxon>Paludibacterium</taxon>
    </lineage>
</organism>
<keyword evidence="4 6" id="KW-0460">Magnesium</keyword>
<dbReference type="EMBL" id="SNZP01000010">
    <property type="protein sequence ID" value="TDR76655.1"/>
    <property type="molecule type" value="Genomic_DNA"/>
</dbReference>
<proteinExistence type="inferred from homology"/>
<comment type="caution">
    <text evidence="9">The sequence shown here is derived from an EMBL/GenBank/DDBJ whole genome shotgun (WGS) entry which is preliminary data.</text>
</comment>
<feature type="binding site" evidence="6">
    <location>
        <position position="30"/>
    </location>
    <ligand>
        <name>Mg(2+)</name>
        <dbReference type="ChEBI" id="CHEBI:18420"/>
        <label>1</label>
    </ligand>
</feature>
<evidence type="ECO:0000256" key="1">
    <source>
        <dbReference type="ARBA" id="ARBA00007092"/>
    </source>
</evidence>
<dbReference type="Gene3D" id="3.60.10.10">
    <property type="entry name" value="Endonuclease/exonuclease/phosphatase"/>
    <property type="match status" value="1"/>
</dbReference>
<evidence type="ECO:0000313" key="10">
    <source>
        <dbReference type="Proteomes" id="UP000295611"/>
    </source>
</evidence>
<feature type="binding site" evidence="6">
    <location>
        <position position="270"/>
    </location>
    <ligand>
        <name>Mg(2+)</name>
        <dbReference type="ChEBI" id="CHEBI:18420"/>
        <label>1</label>
    </ligand>
</feature>
<feature type="active site" evidence="5">
    <location>
        <position position="129"/>
    </location>
</feature>
<keyword evidence="10" id="KW-1185">Reference proteome</keyword>
<dbReference type="AlphaFoldDB" id="A0A4R7B3U3"/>